<evidence type="ECO:0000313" key="3">
    <source>
        <dbReference type="EMBL" id="PXA05127.1"/>
    </source>
</evidence>
<dbReference type="InParanoid" id="A0A317ZLS7"/>
<dbReference type="EMBL" id="QHJQ01000002">
    <property type="protein sequence ID" value="PXA05127.1"/>
    <property type="molecule type" value="Genomic_DNA"/>
</dbReference>
<protein>
    <recommendedName>
        <fullName evidence="2">Alpha-L-fucosidase C-terminal domain-containing protein</fullName>
    </recommendedName>
</protein>
<dbReference type="Proteomes" id="UP000247099">
    <property type="component" value="Unassembled WGS sequence"/>
</dbReference>
<dbReference type="RefSeq" id="WP_110130128.1">
    <property type="nucleotide sequence ID" value="NZ_QHJQ01000002.1"/>
</dbReference>
<dbReference type="AlphaFoldDB" id="A0A317ZLS7"/>
<reference evidence="3 4" key="1">
    <citation type="submission" date="2018-05" db="EMBL/GenBank/DDBJ databases">
        <title>Coraliomargarita sinensis sp. nov., isolated from a marine solar saltern.</title>
        <authorList>
            <person name="Zhou L.Y."/>
        </authorList>
    </citation>
    <scope>NUCLEOTIDE SEQUENCE [LARGE SCALE GENOMIC DNA]</scope>
    <source>
        <strain evidence="3 4">WN38</strain>
    </source>
</reference>
<name>A0A317ZLS7_9BACT</name>
<accession>A0A317ZLS7</accession>
<dbReference type="Gene3D" id="2.60.40.1180">
    <property type="entry name" value="Golgi alpha-mannosidase II"/>
    <property type="match status" value="1"/>
</dbReference>
<dbReference type="OrthoDB" id="9794725at2"/>
<dbReference type="InterPro" id="IPR031919">
    <property type="entry name" value="Fucosidase_C"/>
</dbReference>
<comment type="caution">
    <text evidence="3">The sequence shown here is derived from an EMBL/GenBank/DDBJ whole genome shotgun (WGS) entry which is preliminary data.</text>
</comment>
<keyword evidence="4" id="KW-1185">Reference proteome</keyword>
<dbReference type="Pfam" id="PF16757">
    <property type="entry name" value="Fucosidase_C"/>
    <property type="match status" value="1"/>
</dbReference>
<feature type="domain" description="Alpha-L-fucosidase C-terminal" evidence="2">
    <location>
        <begin position="23"/>
        <end position="89"/>
    </location>
</feature>
<organism evidence="3 4">
    <name type="scientific">Coraliomargarita sinensis</name>
    <dbReference type="NCBI Taxonomy" id="2174842"/>
    <lineage>
        <taxon>Bacteria</taxon>
        <taxon>Pseudomonadati</taxon>
        <taxon>Verrucomicrobiota</taxon>
        <taxon>Opitutia</taxon>
        <taxon>Puniceicoccales</taxon>
        <taxon>Coraliomargaritaceae</taxon>
        <taxon>Coraliomargarita</taxon>
    </lineage>
</organism>
<dbReference type="InterPro" id="IPR013780">
    <property type="entry name" value="Glyco_hydro_b"/>
</dbReference>
<gene>
    <name evidence="3" type="ORF">DDZ13_03965</name>
</gene>
<evidence type="ECO:0000313" key="4">
    <source>
        <dbReference type="Proteomes" id="UP000247099"/>
    </source>
</evidence>
<proteinExistence type="predicted"/>
<feature type="region of interest" description="Disordered" evidence="1">
    <location>
        <begin position="1"/>
        <end position="20"/>
    </location>
</feature>
<evidence type="ECO:0000259" key="2">
    <source>
        <dbReference type="Pfam" id="PF16757"/>
    </source>
</evidence>
<sequence length="98" mass="10798">MEVNSESIHGSGPSPYEMPDWGRYTTKPGKLYAHVFHWPKSGKLTIADPAMQVQKVYLLADARKTPLQTTKTQDGWTITLPETTPDAAATVIAIEADK</sequence>
<evidence type="ECO:0000256" key="1">
    <source>
        <dbReference type="SAM" id="MobiDB-lite"/>
    </source>
</evidence>